<gene>
    <name evidence="1" type="ORF">ODALV1_LOCUS27994</name>
</gene>
<sequence>MNYCIFNNWRSRQDYFEGNKMSFRNQRGPVITALKGTLDELKDLLNDADNQDRMRVEILFRKSKRHMDKLQDLMSKYTSTY</sequence>
<keyword evidence="2" id="KW-1185">Reference proteome</keyword>
<reference evidence="1 2" key="1">
    <citation type="submission" date="2024-08" db="EMBL/GenBank/DDBJ databases">
        <authorList>
            <person name="Cucini C."/>
            <person name="Frati F."/>
        </authorList>
    </citation>
    <scope>NUCLEOTIDE SEQUENCE [LARGE SCALE GENOMIC DNA]</scope>
</reference>
<dbReference type="Proteomes" id="UP001642540">
    <property type="component" value="Unassembled WGS sequence"/>
</dbReference>
<evidence type="ECO:0000313" key="1">
    <source>
        <dbReference type="EMBL" id="CAL8139784.1"/>
    </source>
</evidence>
<protein>
    <submittedName>
        <fullName evidence="1">Uncharacterized protein</fullName>
    </submittedName>
</protein>
<dbReference type="EMBL" id="CAXLJM020000129">
    <property type="protein sequence ID" value="CAL8139784.1"/>
    <property type="molecule type" value="Genomic_DNA"/>
</dbReference>
<name>A0ABP1S084_9HEXA</name>
<comment type="caution">
    <text evidence="1">The sequence shown here is derived from an EMBL/GenBank/DDBJ whole genome shotgun (WGS) entry which is preliminary data.</text>
</comment>
<proteinExistence type="predicted"/>
<evidence type="ECO:0000313" key="2">
    <source>
        <dbReference type="Proteomes" id="UP001642540"/>
    </source>
</evidence>
<organism evidence="1 2">
    <name type="scientific">Orchesella dallaii</name>
    <dbReference type="NCBI Taxonomy" id="48710"/>
    <lineage>
        <taxon>Eukaryota</taxon>
        <taxon>Metazoa</taxon>
        <taxon>Ecdysozoa</taxon>
        <taxon>Arthropoda</taxon>
        <taxon>Hexapoda</taxon>
        <taxon>Collembola</taxon>
        <taxon>Entomobryomorpha</taxon>
        <taxon>Entomobryoidea</taxon>
        <taxon>Orchesellidae</taxon>
        <taxon>Orchesellinae</taxon>
        <taxon>Orchesella</taxon>
    </lineage>
</organism>
<accession>A0ABP1S084</accession>